<feature type="compositionally biased region" description="Low complexity" evidence="1">
    <location>
        <begin position="20"/>
        <end position="29"/>
    </location>
</feature>
<proteinExistence type="predicted"/>
<name>A0A7S0PBF1_CAFRO</name>
<gene>
    <name evidence="2" type="ORF">CROE0942_LOCUS8657</name>
</gene>
<feature type="compositionally biased region" description="Low complexity" evidence="1">
    <location>
        <begin position="78"/>
        <end position="88"/>
    </location>
</feature>
<accession>A0A7S0PBF1</accession>
<organism evidence="2">
    <name type="scientific">Cafeteria roenbergensis</name>
    <name type="common">Marine flagellate</name>
    <dbReference type="NCBI Taxonomy" id="33653"/>
    <lineage>
        <taxon>Eukaryota</taxon>
        <taxon>Sar</taxon>
        <taxon>Stramenopiles</taxon>
        <taxon>Bigyra</taxon>
        <taxon>Opalozoa</taxon>
        <taxon>Bicosoecida</taxon>
        <taxon>Cafeteriaceae</taxon>
        <taxon>Cafeteria</taxon>
    </lineage>
</organism>
<protein>
    <submittedName>
        <fullName evidence="2">Uncharacterized protein</fullName>
    </submittedName>
</protein>
<dbReference type="AlphaFoldDB" id="A0A7S0PBF1"/>
<dbReference type="EMBL" id="HBET01012646">
    <property type="protein sequence ID" value="CAD8564280.1"/>
    <property type="molecule type" value="Transcribed_RNA"/>
</dbReference>
<feature type="region of interest" description="Disordered" evidence="1">
    <location>
        <begin position="20"/>
        <end position="131"/>
    </location>
</feature>
<reference evidence="2" key="1">
    <citation type="submission" date="2021-01" db="EMBL/GenBank/DDBJ databases">
        <authorList>
            <person name="Corre E."/>
            <person name="Pelletier E."/>
            <person name="Niang G."/>
            <person name="Scheremetjew M."/>
            <person name="Finn R."/>
            <person name="Kale V."/>
            <person name="Holt S."/>
            <person name="Cochrane G."/>
            <person name="Meng A."/>
            <person name="Brown T."/>
            <person name="Cohen L."/>
        </authorList>
    </citation>
    <scope>NUCLEOTIDE SEQUENCE</scope>
    <source>
        <strain evidence="2">E4-10</strain>
    </source>
</reference>
<evidence type="ECO:0000256" key="1">
    <source>
        <dbReference type="SAM" id="MobiDB-lite"/>
    </source>
</evidence>
<evidence type="ECO:0000313" key="2">
    <source>
        <dbReference type="EMBL" id="CAD8564280.1"/>
    </source>
</evidence>
<sequence length="238" mass="23154">MAPGSAGVRSDPALAAAVASDGEAAAAGSGAAGGGLEGIVDGIPADLVGAYDQEDAAEDGERSDGTAGTLGGVDGAESDASASGASAEQPRARRAGEPASKRQREDAEEAAGQGQGDGEGAPPSKRAAGVGEAMRGDALVSPDRAAALALAKHDGLRVAMAQAVAACAAAAGRQERVAALAAGTMQVAAAAQRAQHGQGPVRERVLDLVSVVQRAAWGGEVAQEAHAARRIVDAALRA</sequence>
<feature type="compositionally biased region" description="Basic and acidic residues" evidence="1">
    <location>
        <begin position="90"/>
        <end position="105"/>
    </location>
</feature>